<proteinExistence type="predicted"/>
<feature type="domain" description="Polymerase beta nucleotidyltransferase" evidence="1">
    <location>
        <begin position="11"/>
        <end position="102"/>
    </location>
</feature>
<dbReference type="Pfam" id="PF18765">
    <property type="entry name" value="Polbeta"/>
    <property type="match status" value="1"/>
</dbReference>
<reference evidence="2" key="1">
    <citation type="submission" date="2019-10" db="EMBL/GenBank/DDBJ databases">
        <title>Metagenomic sequencing of thiosulfate-disproportionating enrichment culture.</title>
        <authorList>
            <person name="Umezawa K."/>
            <person name="Kojima H."/>
            <person name="Fukui M."/>
        </authorList>
    </citation>
    <scope>NUCLEOTIDE SEQUENCE</scope>
    <source>
        <strain evidence="2">45J</strain>
    </source>
</reference>
<dbReference type="CDD" id="cd05403">
    <property type="entry name" value="NT_KNTase_like"/>
    <property type="match status" value="1"/>
</dbReference>
<sequence length="130" mass="15366">MNEQVVKELSEKLDGIFYRIREVEFAYLFGSFARGDEFSFSDIDIAVYLNKEVSLADELRLYSIIARELKHDSIDLLILNNTHNIILLEDIVRYGKVVCDRNPFLRESFELRILHDAIDFRYQRKVFAGR</sequence>
<dbReference type="Gene3D" id="3.30.460.10">
    <property type="entry name" value="Beta Polymerase, domain 2"/>
    <property type="match status" value="1"/>
</dbReference>
<dbReference type="AlphaFoldDB" id="A0A5J4L6F6"/>
<organism evidence="2">
    <name type="scientific">hot springs metagenome</name>
    <dbReference type="NCBI Taxonomy" id="433727"/>
    <lineage>
        <taxon>unclassified sequences</taxon>
        <taxon>metagenomes</taxon>
        <taxon>ecological metagenomes</taxon>
    </lineage>
</organism>
<dbReference type="InterPro" id="IPR041633">
    <property type="entry name" value="Polbeta"/>
</dbReference>
<name>A0A5J4L6F6_9ZZZZ</name>
<accession>A0A5J4L6F6</accession>
<protein>
    <submittedName>
        <fullName evidence="2">Nucleotidyltransferase domain-containing protein</fullName>
    </submittedName>
</protein>
<dbReference type="PANTHER" id="PTHR43852:SF3">
    <property type="entry name" value="NUCLEOTIDYLTRANSFERASE"/>
    <property type="match status" value="1"/>
</dbReference>
<dbReference type="InterPro" id="IPR052930">
    <property type="entry name" value="TA_antitoxin_MntA"/>
</dbReference>
<comment type="caution">
    <text evidence="2">The sequence shown here is derived from an EMBL/GenBank/DDBJ whole genome shotgun (WGS) entry which is preliminary data.</text>
</comment>
<dbReference type="EMBL" id="BLAB01000001">
    <property type="protein sequence ID" value="GER93749.1"/>
    <property type="molecule type" value="Genomic_DNA"/>
</dbReference>
<evidence type="ECO:0000259" key="1">
    <source>
        <dbReference type="Pfam" id="PF18765"/>
    </source>
</evidence>
<dbReference type="InterPro" id="IPR043519">
    <property type="entry name" value="NT_sf"/>
</dbReference>
<dbReference type="GO" id="GO:0016740">
    <property type="term" value="F:transferase activity"/>
    <property type="evidence" value="ECO:0007669"/>
    <property type="project" value="UniProtKB-KW"/>
</dbReference>
<dbReference type="SUPFAM" id="SSF81301">
    <property type="entry name" value="Nucleotidyltransferase"/>
    <property type="match status" value="1"/>
</dbReference>
<dbReference type="PANTHER" id="PTHR43852">
    <property type="entry name" value="NUCLEOTIDYLTRANSFERASE"/>
    <property type="match status" value="1"/>
</dbReference>
<evidence type="ECO:0000313" key="2">
    <source>
        <dbReference type="EMBL" id="GER93749.1"/>
    </source>
</evidence>
<gene>
    <name evidence="2" type="ORF">A45J_1505</name>
</gene>
<dbReference type="NCBIfam" id="NF047752">
    <property type="entry name" value="MntA_antitoxin"/>
    <property type="match status" value="1"/>
</dbReference>
<keyword evidence="2" id="KW-0808">Transferase</keyword>